<dbReference type="SUPFAM" id="SSF54518">
    <property type="entry name" value="Tubby C-terminal domain-like"/>
    <property type="match status" value="1"/>
</dbReference>
<feature type="domain" description="DUF2510" evidence="2">
    <location>
        <begin position="9"/>
        <end position="41"/>
    </location>
</feature>
<keyword evidence="4" id="KW-1185">Reference proteome</keyword>
<sequence>MTGQTKPAAGWYADPYGAPNLLRWWDGARWTEQTHRERTVQEGPPAAPGPAGPAGPTGPAAGGGGGTPFTEPVLVVSQKTKIIELTNEYAVFDQNGQTIGAVVQVGQSTLKKAARFLSSLDQFMTHRLEIRDAQGQPHLVLTRPAKFVKSRVIVTRADGSAVGEIVQQNAIGKINFAIMAEGRQVGAVRAENWRAWNFAIVDHTETEVARITKTWEGLAKTMFTTADNYVVQIHRQLADPLLSLVVATALTVDTALKQDSRGFG</sequence>
<dbReference type="InterPro" id="IPR018929">
    <property type="entry name" value="DUF2510"/>
</dbReference>
<protein>
    <submittedName>
        <fullName evidence="3">Phospholipid scramblase-related protein</fullName>
    </submittedName>
</protein>
<proteinExistence type="predicted"/>
<dbReference type="Pfam" id="PF03803">
    <property type="entry name" value="Scramblase"/>
    <property type="match status" value="1"/>
</dbReference>
<dbReference type="InterPro" id="IPR005552">
    <property type="entry name" value="Scramblase"/>
</dbReference>
<dbReference type="PANTHER" id="PTHR23248:SF9">
    <property type="entry name" value="PHOSPHOLIPID SCRAMBLASE"/>
    <property type="match status" value="1"/>
</dbReference>
<dbReference type="Proteomes" id="UP001183615">
    <property type="component" value="Unassembled WGS sequence"/>
</dbReference>
<comment type="caution">
    <text evidence="3">The sequence shown here is derived from an EMBL/GenBank/DDBJ whole genome shotgun (WGS) entry which is preliminary data.</text>
</comment>
<name>A0ABU2RZS6_9ACTN</name>
<evidence type="ECO:0000256" key="1">
    <source>
        <dbReference type="SAM" id="MobiDB-lite"/>
    </source>
</evidence>
<gene>
    <name evidence="3" type="ORF">RM779_06465</name>
</gene>
<evidence type="ECO:0000313" key="4">
    <source>
        <dbReference type="Proteomes" id="UP001183615"/>
    </source>
</evidence>
<dbReference type="InterPro" id="IPR025659">
    <property type="entry name" value="Tubby-like_C"/>
</dbReference>
<dbReference type="Pfam" id="PF10708">
    <property type="entry name" value="DUF2510"/>
    <property type="match status" value="1"/>
</dbReference>
<dbReference type="RefSeq" id="WP_311616680.1">
    <property type="nucleotide sequence ID" value="NZ_JAVREV010000003.1"/>
</dbReference>
<reference evidence="4" key="1">
    <citation type="submission" date="2023-07" db="EMBL/GenBank/DDBJ databases">
        <title>30 novel species of actinomycetes from the DSMZ collection.</title>
        <authorList>
            <person name="Nouioui I."/>
        </authorList>
    </citation>
    <scope>NUCLEOTIDE SEQUENCE [LARGE SCALE GENOMIC DNA]</scope>
    <source>
        <strain evidence="4">DSM 41886</strain>
    </source>
</reference>
<dbReference type="EMBL" id="JAVREV010000003">
    <property type="protein sequence ID" value="MDT0442243.1"/>
    <property type="molecule type" value="Genomic_DNA"/>
</dbReference>
<dbReference type="PANTHER" id="PTHR23248">
    <property type="entry name" value="PHOSPHOLIPID SCRAMBLASE-RELATED"/>
    <property type="match status" value="1"/>
</dbReference>
<feature type="region of interest" description="Disordered" evidence="1">
    <location>
        <begin position="34"/>
        <end position="71"/>
    </location>
</feature>
<evidence type="ECO:0000313" key="3">
    <source>
        <dbReference type="EMBL" id="MDT0442243.1"/>
    </source>
</evidence>
<organism evidence="3 4">
    <name type="scientific">Streptomyces johnsoniae</name>
    <dbReference type="NCBI Taxonomy" id="3075532"/>
    <lineage>
        <taxon>Bacteria</taxon>
        <taxon>Bacillati</taxon>
        <taxon>Actinomycetota</taxon>
        <taxon>Actinomycetes</taxon>
        <taxon>Kitasatosporales</taxon>
        <taxon>Streptomycetaceae</taxon>
        <taxon>Streptomyces</taxon>
    </lineage>
</organism>
<evidence type="ECO:0000259" key="2">
    <source>
        <dbReference type="Pfam" id="PF10708"/>
    </source>
</evidence>
<dbReference type="InterPro" id="IPR038595">
    <property type="entry name" value="LOR_sf"/>
</dbReference>
<accession>A0ABU2RZS6</accession>
<dbReference type="Gene3D" id="2.40.160.200">
    <property type="entry name" value="LURP1-related"/>
    <property type="match status" value="1"/>
</dbReference>